<dbReference type="OrthoDB" id="8878063at2759"/>
<dbReference type="Proteomes" id="UP000494165">
    <property type="component" value="Unassembled WGS sequence"/>
</dbReference>
<keyword evidence="3" id="KW-0497">Mitogen</keyword>
<evidence type="ECO:0000256" key="3">
    <source>
        <dbReference type="ARBA" id="ARBA00023246"/>
    </source>
</evidence>
<comment type="caution">
    <text evidence="7">The sequence shown here is derived from an EMBL/GenBank/DDBJ whole genome shotgun (WGS) entry which is preliminary data.</text>
</comment>
<gene>
    <name evidence="7" type="ORF">CLODIP_2_CD04400</name>
</gene>
<keyword evidence="5" id="KW-0732">Signal</keyword>
<dbReference type="PANTHER" id="PTHR11633:SF1">
    <property type="entry name" value="LD28763P"/>
    <property type="match status" value="1"/>
</dbReference>
<sequence length="328" mass="36747">MRSAVLCVTFVLGSLAACILAADDPIIFSGGSKARRPNRRPSVKGPCATCGHAEKRQTLQHREPEQASFPVEEEPYELPLDFYKKMNEIDDEFQFLALIGSINKELVNVTGLYDVDPGNPAIRNGRAGEVGIRFSGVDEIDGDEPAAHFAEGRRNAIERARQAQCIPENMTVPLINPNATANPFTIYFPNCIRLPRCNGCCNTPLLTCEPTITRLRSFRVLQTDLKNEKLSNIQRSTVIDVEEHLGCQCTCKVKAKDCNVFQKYNQKACRCVCVNKDDKDKCDLESKLKLWDMQTCQCKCREASECSTGFYFDEKTCSCKSDTLVYSR</sequence>
<feature type="chain" id="PRO_5035763922" description="Platelet-derived growth factor (PDGF) family profile domain-containing protein" evidence="5">
    <location>
        <begin position="22"/>
        <end position="328"/>
    </location>
</feature>
<dbReference type="GO" id="GO:0008083">
    <property type="term" value="F:growth factor activity"/>
    <property type="evidence" value="ECO:0007669"/>
    <property type="project" value="UniProtKB-KW"/>
</dbReference>
<name>A0A8S1CM80_9INSE</name>
<dbReference type="Pfam" id="PF00341">
    <property type="entry name" value="PDGF"/>
    <property type="match status" value="1"/>
</dbReference>
<dbReference type="SMART" id="SM00141">
    <property type="entry name" value="PDGF"/>
    <property type="match status" value="1"/>
</dbReference>
<accession>A0A8S1CM80</accession>
<feature type="signal peptide" evidence="5">
    <location>
        <begin position="1"/>
        <end position="21"/>
    </location>
</feature>
<dbReference type="GO" id="GO:0016020">
    <property type="term" value="C:membrane"/>
    <property type="evidence" value="ECO:0007669"/>
    <property type="project" value="InterPro"/>
</dbReference>
<protein>
    <recommendedName>
        <fullName evidence="6">Platelet-derived growth factor (PDGF) family profile domain-containing protein</fullName>
    </recommendedName>
</protein>
<dbReference type="AlphaFoldDB" id="A0A8S1CM80"/>
<dbReference type="GO" id="GO:0051781">
    <property type="term" value="P:positive regulation of cell division"/>
    <property type="evidence" value="ECO:0007669"/>
    <property type="project" value="UniProtKB-KW"/>
</dbReference>
<evidence type="ECO:0000313" key="7">
    <source>
        <dbReference type="EMBL" id="CAB3372723.1"/>
    </source>
</evidence>
<organism evidence="7 8">
    <name type="scientific">Cloeon dipterum</name>
    <dbReference type="NCBI Taxonomy" id="197152"/>
    <lineage>
        <taxon>Eukaryota</taxon>
        <taxon>Metazoa</taxon>
        <taxon>Ecdysozoa</taxon>
        <taxon>Arthropoda</taxon>
        <taxon>Hexapoda</taxon>
        <taxon>Insecta</taxon>
        <taxon>Pterygota</taxon>
        <taxon>Palaeoptera</taxon>
        <taxon>Ephemeroptera</taxon>
        <taxon>Pisciforma</taxon>
        <taxon>Baetidae</taxon>
        <taxon>Cloeon</taxon>
    </lineage>
</organism>
<reference evidence="7 8" key="1">
    <citation type="submission" date="2020-04" db="EMBL/GenBank/DDBJ databases">
        <authorList>
            <person name="Alioto T."/>
            <person name="Alioto T."/>
            <person name="Gomez Garrido J."/>
        </authorList>
    </citation>
    <scope>NUCLEOTIDE SEQUENCE [LARGE SCALE GENOMIC DNA]</scope>
</reference>
<evidence type="ECO:0000256" key="4">
    <source>
        <dbReference type="RuleBase" id="RU003818"/>
    </source>
</evidence>
<keyword evidence="8" id="KW-1185">Reference proteome</keyword>
<dbReference type="InterPro" id="IPR029034">
    <property type="entry name" value="Cystine-knot_cytokine"/>
</dbReference>
<keyword evidence="2 4" id="KW-0339">Growth factor</keyword>
<dbReference type="SUPFAM" id="SSF57501">
    <property type="entry name" value="Cystine-knot cytokines"/>
    <property type="match status" value="1"/>
</dbReference>
<evidence type="ECO:0000259" key="6">
    <source>
        <dbReference type="PROSITE" id="PS50278"/>
    </source>
</evidence>
<dbReference type="PANTHER" id="PTHR11633">
    <property type="entry name" value="PLATELET-DERIVED GROWTH FACTOR"/>
    <property type="match status" value="1"/>
</dbReference>
<dbReference type="GO" id="GO:0005615">
    <property type="term" value="C:extracellular space"/>
    <property type="evidence" value="ECO:0007669"/>
    <property type="project" value="TreeGrafter"/>
</dbReference>
<comment type="similarity">
    <text evidence="1 4">Belongs to the PDGF/VEGF growth factor family.</text>
</comment>
<proteinExistence type="inferred from homology"/>
<dbReference type="InterPro" id="IPR000072">
    <property type="entry name" value="PDGF/VEGF_dom"/>
</dbReference>
<dbReference type="PROSITE" id="PS51257">
    <property type="entry name" value="PROKAR_LIPOPROTEIN"/>
    <property type="match status" value="1"/>
</dbReference>
<dbReference type="PROSITE" id="PS50278">
    <property type="entry name" value="PDGF_2"/>
    <property type="match status" value="1"/>
</dbReference>
<dbReference type="GO" id="GO:0008284">
    <property type="term" value="P:positive regulation of cell population proliferation"/>
    <property type="evidence" value="ECO:0007669"/>
    <property type="project" value="TreeGrafter"/>
</dbReference>
<dbReference type="GO" id="GO:0070851">
    <property type="term" value="F:growth factor receptor binding"/>
    <property type="evidence" value="ECO:0007669"/>
    <property type="project" value="TreeGrafter"/>
</dbReference>
<dbReference type="Gene3D" id="2.10.90.10">
    <property type="entry name" value="Cystine-knot cytokines"/>
    <property type="match status" value="1"/>
</dbReference>
<evidence type="ECO:0000256" key="2">
    <source>
        <dbReference type="ARBA" id="ARBA00023030"/>
    </source>
</evidence>
<evidence type="ECO:0000313" key="8">
    <source>
        <dbReference type="Proteomes" id="UP000494165"/>
    </source>
</evidence>
<evidence type="ECO:0000256" key="1">
    <source>
        <dbReference type="ARBA" id="ARBA00006686"/>
    </source>
</evidence>
<evidence type="ECO:0000256" key="5">
    <source>
        <dbReference type="SAM" id="SignalP"/>
    </source>
</evidence>
<dbReference type="EMBL" id="CADEPI010000075">
    <property type="protein sequence ID" value="CAB3372723.1"/>
    <property type="molecule type" value="Genomic_DNA"/>
</dbReference>
<feature type="domain" description="Platelet-derived growth factor (PDGF) family profile" evidence="6">
    <location>
        <begin position="152"/>
        <end position="254"/>
    </location>
</feature>